<evidence type="ECO:0000256" key="4">
    <source>
        <dbReference type="ARBA" id="ARBA00022801"/>
    </source>
</evidence>
<gene>
    <name evidence="9" type="primary">bla</name>
    <name evidence="9" type="ORF">J057_10551</name>
</gene>
<feature type="domain" description="Beta-lactamase class A catalytic" evidence="8">
    <location>
        <begin position="50"/>
        <end position="267"/>
    </location>
</feature>
<keyword evidence="4 6" id="KW-0378">Hydrolase</keyword>
<keyword evidence="5 6" id="KW-0046">Antibiotic resistance</keyword>
<evidence type="ECO:0000256" key="3">
    <source>
        <dbReference type="ARBA" id="ARBA00012865"/>
    </source>
</evidence>
<accession>N6VZT2</accession>
<evidence type="ECO:0000313" key="10">
    <source>
        <dbReference type="Proteomes" id="UP000013165"/>
    </source>
</evidence>
<feature type="chain" id="PRO_5004126651" description="Beta-lactamase" evidence="7">
    <location>
        <begin position="25"/>
        <end position="298"/>
    </location>
</feature>
<sequence length="298" mass="32123">MQTRPALTLASFLVFLFVTTMAVAQTELSRAEAFTHAVADLESAKGGRLGVAVWDTETGDRFGHRADERFAMTSTFKWVLVAAVLSRVDAGEETLDRQVRYDDSDILSYAPIAKQHLPEGEMTVAELSDAAIRYSDNTAANLLLETLGGPEGLTDYMRTLGDEVSRLDRYEPELNANLPGDERDTTTPSAMLNAMQAALVGDALSPASKKRLHDWLIRNTTGDAKLRAGLDPDWTVGDKTGSGARGASNDVAIVWHSDGGPILIAVYYSDSALSNEAQSAVHAEVGRLVTATVRHGND</sequence>
<dbReference type="EMBL" id="APLQ01000011">
    <property type="protein sequence ID" value="ENO15785.1"/>
    <property type="molecule type" value="Genomic_DNA"/>
</dbReference>
<keyword evidence="10" id="KW-1185">Reference proteome</keyword>
<evidence type="ECO:0000259" key="8">
    <source>
        <dbReference type="Pfam" id="PF13354"/>
    </source>
</evidence>
<dbReference type="HOGENOM" id="CLU_031960_6_0_6"/>
<dbReference type="PROSITE" id="PS00146">
    <property type="entry name" value="BETA_LACTAMASE_A"/>
    <property type="match status" value="1"/>
</dbReference>
<dbReference type="PATRIC" id="fig|626887.3.peg.2113"/>
<dbReference type="InterPro" id="IPR023650">
    <property type="entry name" value="Beta-lactam_class-A_AS"/>
</dbReference>
<reference evidence="9 10" key="1">
    <citation type="journal article" date="2013" name="Genome Announc.">
        <title>Genome Sequence of the Polycyclic Aromatic Hydrocarbon-Degrading Bacterium Strain Marinobacter nanhaiticus D15-8WT.</title>
        <authorList>
            <person name="Cui Z."/>
            <person name="Gao W."/>
            <person name="Li Q."/>
            <person name="Xu G."/>
            <person name="Zheng L."/>
        </authorList>
    </citation>
    <scope>NUCLEOTIDE SEQUENCE [LARGE SCALE GENOMIC DNA]</scope>
    <source>
        <strain evidence="9 10">D15-8W</strain>
    </source>
</reference>
<dbReference type="Pfam" id="PF13354">
    <property type="entry name" value="Beta-lactamase2"/>
    <property type="match status" value="1"/>
</dbReference>
<dbReference type="EC" id="3.5.2.6" evidence="3 6"/>
<dbReference type="GO" id="GO:0046677">
    <property type="term" value="P:response to antibiotic"/>
    <property type="evidence" value="ECO:0007669"/>
    <property type="project" value="UniProtKB-UniRule"/>
</dbReference>
<comment type="similarity">
    <text evidence="2 6">Belongs to the class-A beta-lactamase family.</text>
</comment>
<protein>
    <recommendedName>
        <fullName evidence="3 6">Beta-lactamase</fullName>
        <ecNumber evidence="3 6">3.5.2.6</ecNumber>
    </recommendedName>
</protein>
<feature type="signal peptide" evidence="7">
    <location>
        <begin position="1"/>
        <end position="24"/>
    </location>
</feature>
<dbReference type="STRING" id="626887.J057_10551"/>
<dbReference type="GO" id="GO:0030655">
    <property type="term" value="P:beta-lactam antibiotic catabolic process"/>
    <property type="evidence" value="ECO:0007669"/>
    <property type="project" value="InterPro"/>
</dbReference>
<dbReference type="AlphaFoldDB" id="N6VZT2"/>
<dbReference type="Gene3D" id="3.40.710.10">
    <property type="entry name" value="DD-peptidase/beta-lactamase superfamily"/>
    <property type="match status" value="1"/>
</dbReference>
<evidence type="ECO:0000256" key="5">
    <source>
        <dbReference type="ARBA" id="ARBA00023251"/>
    </source>
</evidence>
<dbReference type="OrthoDB" id="9784149at2"/>
<evidence type="ECO:0000256" key="1">
    <source>
        <dbReference type="ARBA" id="ARBA00001526"/>
    </source>
</evidence>
<dbReference type="GO" id="GO:0008800">
    <property type="term" value="F:beta-lactamase activity"/>
    <property type="evidence" value="ECO:0007669"/>
    <property type="project" value="UniProtKB-UniRule"/>
</dbReference>
<evidence type="ECO:0000313" key="9">
    <source>
        <dbReference type="EMBL" id="ENO15785.1"/>
    </source>
</evidence>
<dbReference type="PANTHER" id="PTHR35333:SF3">
    <property type="entry name" value="BETA-LACTAMASE-TYPE TRANSPEPTIDASE FOLD CONTAINING PROTEIN"/>
    <property type="match status" value="1"/>
</dbReference>
<dbReference type="NCBIfam" id="NF033103">
    <property type="entry name" value="bla_class_A"/>
    <property type="match status" value="1"/>
</dbReference>
<dbReference type="eggNOG" id="COG2367">
    <property type="taxonomic scope" value="Bacteria"/>
</dbReference>
<dbReference type="InterPro" id="IPR045155">
    <property type="entry name" value="Beta-lactam_cat"/>
</dbReference>
<evidence type="ECO:0000256" key="2">
    <source>
        <dbReference type="ARBA" id="ARBA00009009"/>
    </source>
</evidence>
<dbReference type="InterPro" id="IPR000871">
    <property type="entry name" value="Beta-lactam_class-A"/>
</dbReference>
<dbReference type="InterPro" id="IPR012338">
    <property type="entry name" value="Beta-lactam/transpept-like"/>
</dbReference>
<keyword evidence="7" id="KW-0732">Signal</keyword>
<dbReference type="PANTHER" id="PTHR35333">
    <property type="entry name" value="BETA-LACTAMASE"/>
    <property type="match status" value="1"/>
</dbReference>
<organism evidence="9 10">
    <name type="scientific">Marinobacter nanhaiticus D15-8W</name>
    <dbReference type="NCBI Taxonomy" id="626887"/>
    <lineage>
        <taxon>Bacteria</taxon>
        <taxon>Pseudomonadati</taxon>
        <taxon>Pseudomonadota</taxon>
        <taxon>Gammaproteobacteria</taxon>
        <taxon>Pseudomonadales</taxon>
        <taxon>Marinobacteraceae</taxon>
        <taxon>Marinobacter</taxon>
    </lineage>
</organism>
<evidence type="ECO:0000256" key="7">
    <source>
        <dbReference type="SAM" id="SignalP"/>
    </source>
</evidence>
<proteinExistence type="inferred from homology"/>
<comment type="catalytic activity">
    <reaction evidence="1 6">
        <text>a beta-lactam + H2O = a substituted beta-amino acid</text>
        <dbReference type="Rhea" id="RHEA:20401"/>
        <dbReference type="ChEBI" id="CHEBI:15377"/>
        <dbReference type="ChEBI" id="CHEBI:35627"/>
        <dbReference type="ChEBI" id="CHEBI:140347"/>
        <dbReference type="EC" id="3.5.2.6"/>
    </reaction>
</comment>
<name>N6VZT2_9GAMM</name>
<dbReference type="Proteomes" id="UP000013165">
    <property type="component" value="Unassembled WGS sequence"/>
</dbReference>
<dbReference type="SUPFAM" id="SSF56601">
    <property type="entry name" value="beta-lactamase/transpeptidase-like"/>
    <property type="match status" value="1"/>
</dbReference>
<evidence type="ECO:0000256" key="6">
    <source>
        <dbReference type="RuleBase" id="RU361140"/>
    </source>
</evidence>
<dbReference type="PRINTS" id="PR00118">
    <property type="entry name" value="BLACTAMASEA"/>
</dbReference>
<dbReference type="RefSeq" id="WP_004580075.1">
    <property type="nucleotide sequence ID" value="NZ_AP028878.1"/>
</dbReference>
<comment type="caution">
    <text evidence="9">The sequence shown here is derived from an EMBL/GenBank/DDBJ whole genome shotgun (WGS) entry which is preliminary data.</text>
</comment>